<organism evidence="1 2">
    <name type="scientific">Collybiopsis confluens</name>
    <dbReference type="NCBI Taxonomy" id="2823264"/>
    <lineage>
        <taxon>Eukaryota</taxon>
        <taxon>Fungi</taxon>
        <taxon>Dikarya</taxon>
        <taxon>Basidiomycota</taxon>
        <taxon>Agaricomycotina</taxon>
        <taxon>Agaricomycetes</taxon>
        <taxon>Agaricomycetidae</taxon>
        <taxon>Agaricales</taxon>
        <taxon>Marasmiineae</taxon>
        <taxon>Omphalotaceae</taxon>
        <taxon>Collybiopsis</taxon>
    </lineage>
</organism>
<dbReference type="SUPFAM" id="SSF52047">
    <property type="entry name" value="RNI-like"/>
    <property type="match status" value="1"/>
</dbReference>
<dbReference type="Proteomes" id="UP000518752">
    <property type="component" value="Unassembled WGS sequence"/>
</dbReference>
<dbReference type="AlphaFoldDB" id="A0A8H5FNF6"/>
<dbReference type="InterPro" id="IPR032675">
    <property type="entry name" value="LRR_dom_sf"/>
</dbReference>
<protein>
    <submittedName>
        <fullName evidence="1">Uncharacterized protein</fullName>
    </submittedName>
</protein>
<sequence length="216" mass="24245">MIDYYADYDSAFADTMGILLALFTFPHLDTLFLQGESSPNSFRPFRQISEFLERSNCPLTVLALSGHSLTDQELVSILARLPSLQELSLENPPNSDSAICPISTTFVQSLHASKRCDIYDSTKPLLPRLRSLVLRVDENNPDPSAFVESVSSRWLPHQSSSAQNDLVCLRSVELHLQREMAGALQSAYNELLPIESARMTQIVVAYHVYEGTRHIF</sequence>
<dbReference type="OrthoDB" id="1517790at2759"/>
<name>A0A8H5FNF6_9AGAR</name>
<evidence type="ECO:0000313" key="2">
    <source>
        <dbReference type="Proteomes" id="UP000518752"/>
    </source>
</evidence>
<accession>A0A8H5FNF6</accession>
<proteinExistence type="predicted"/>
<dbReference type="EMBL" id="JAACJN010000478">
    <property type="protein sequence ID" value="KAF5342957.1"/>
    <property type="molecule type" value="Genomic_DNA"/>
</dbReference>
<dbReference type="Gene3D" id="3.80.10.10">
    <property type="entry name" value="Ribonuclease Inhibitor"/>
    <property type="match status" value="1"/>
</dbReference>
<comment type="caution">
    <text evidence="1">The sequence shown here is derived from an EMBL/GenBank/DDBJ whole genome shotgun (WGS) entry which is preliminary data.</text>
</comment>
<reference evidence="1 2" key="1">
    <citation type="journal article" date="2020" name="ISME J.">
        <title>Uncovering the hidden diversity of litter-decomposition mechanisms in mushroom-forming fungi.</title>
        <authorList>
            <person name="Floudas D."/>
            <person name="Bentzer J."/>
            <person name="Ahren D."/>
            <person name="Johansson T."/>
            <person name="Persson P."/>
            <person name="Tunlid A."/>
        </authorList>
    </citation>
    <scope>NUCLEOTIDE SEQUENCE [LARGE SCALE GENOMIC DNA]</scope>
    <source>
        <strain evidence="1 2">CBS 406.79</strain>
    </source>
</reference>
<gene>
    <name evidence="1" type="ORF">D9757_014890</name>
</gene>
<keyword evidence="2" id="KW-1185">Reference proteome</keyword>
<evidence type="ECO:0000313" key="1">
    <source>
        <dbReference type="EMBL" id="KAF5342957.1"/>
    </source>
</evidence>